<feature type="compositionally biased region" description="Basic and acidic residues" evidence="1">
    <location>
        <begin position="581"/>
        <end position="599"/>
    </location>
</feature>
<dbReference type="InterPro" id="IPR021514">
    <property type="entry name" value="DUF3176"/>
</dbReference>
<evidence type="ECO:0000256" key="1">
    <source>
        <dbReference type="SAM" id="MobiDB-lite"/>
    </source>
</evidence>
<dbReference type="EMBL" id="PXOG01000041">
    <property type="protein sequence ID" value="RGP79786.1"/>
    <property type="molecule type" value="Genomic_DNA"/>
</dbReference>
<proteinExistence type="predicted"/>
<keyword evidence="2" id="KW-1133">Transmembrane helix</keyword>
<sequence length="619" mass="67263">MYRKSDPKAGPEPSYQPVDIQNTNEQRKPSFFSGTPWLGIAGIIITIVSAVGIIVALYSANERAVDSWPSEDTPIQLTVLLAILIALANIGLRIAHKEGTTLTWWVEMSKGATLAESHRIWEHGGSAWSSTVGFLHLHITKIGVVSILMAFLSANGPLVQRAASITTGTSSESATFTANLSPDMFLNNTGYYQTRASVVTALSTSFRGVVLPFTNREPIKLNLKGCDGLCTGTLIGPGFDYNCTQRKQKYKVGFSYGRAGTTWEIGSIQIQELDKFSPDVINVTTAYKGDAAAVGNLTVTNCILHLATVQYPFVYTNGTLELQGLGTSVGGLVNRTEELLYLPREQSALGTWPSRLGGFAYALSRIYDSKVELYNTGSLALIGEGPMAYTYMSSNDSALDGQSESMTWSDPTPSILDAFHEMGFRTALAYSNSSTEQTIQGTQERTFIKYTINANFLAGSLAVTFASVLAVMLLYYGFWVIGRPATMSPLETAHAFQSPATSGEDMLKKADDLAKAFENRKVKYDVIQGKIIMVDGEMVDNEDLEASTGTQSVNGERNDVPNIDEERNNGQEASIHTTSIDQERSSVQHMSGHQERASDQEASVGVPIMGERNSGDQQR</sequence>
<dbReference type="PANTHER" id="PTHR37576:SF2">
    <property type="entry name" value="DEFECT AT LOW TEMPERATURE PROTEIN 1"/>
    <property type="match status" value="1"/>
</dbReference>
<evidence type="ECO:0000313" key="4">
    <source>
        <dbReference type="Proteomes" id="UP000266234"/>
    </source>
</evidence>
<evidence type="ECO:0000313" key="3">
    <source>
        <dbReference type="EMBL" id="RGP79786.1"/>
    </source>
</evidence>
<accession>A0A395T5P6</accession>
<reference evidence="3 4" key="1">
    <citation type="journal article" date="2018" name="PLoS Pathog.">
        <title>Evolution of structural diversity of trichothecenes, a family of toxins produced by plant pathogenic and entomopathogenic fungi.</title>
        <authorList>
            <person name="Proctor R.H."/>
            <person name="McCormick S.P."/>
            <person name="Kim H.S."/>
            <person name="Cardoza R.E."/>
            <person name="Stanley A.M."/>
            <person name="Lindo L."/>
            <person name="Kelly A."/>
            <person name="Brown D.W."/>
            <person name="Lee T."/>
            <person name="Vaughan M.M."/>
            <person name="Alexander N.J."/>
            <person name="Busman M."/>
            <person name="Gutierrez S."/>
        </authorList>
    </citation>
    <scope>NUCLEOTIDE SEQUENCE [LARGE SCALE GENOMIC DNA]</scope>
    <source>
        <strain evidence="3 4">NRRL 20695</strain>
    </source>
</reference>
<keyword evidence="2" id="KW-0472">Membrane</keyword>
<feature type="region of interest" description="Disordered" evidence="1">
    <location>
        <begin position="1"/>
        <end position="21"/>
    </location>
</feature>
<organism evidence="3 4">
    <name type="scientific">Fusarium longipes</name>
    <dbReference type="NCBI Taxonomy" id="694270"/>
    <lineage>
        <taxon>Eukaryota</taxon>
        <taxon>Fungi</taxon>
        <taxon>Dikarya</taxon>
        <taxon>Ascomycota</taxon>
        <taxon>Pezizomycotina</taxon>
        <taxon>Sordariomycetes</taxon>
        <taxon>Hypocreomycetidae</taxon>
        <taxon>Hypocreales</taxon>
        <taxon>Nectriaceae</taxon>
        <taxon>Fusarium</taxon>
    </lineage>
</organism>
<dbReference type="PANTHER" id="PTHR37576">
    <property type="entry name" value="DEFECT AT LOW TEMPERATURE PROTEIN 1"/>
    <property type="match status" value="1"/>
</dbReference>
<feature type="compositionally biased region" description="Polar residues" evidence="1">
    <location>
        <begin position="570"/>
        <end position="580"/>
    </location>
</feature>
<dbReference type="Pfam" id="PF11374">
    <property type="entry name" value="DUF3176"/>
    <property type="match status" value="1"/>
</dbReference>
<feature type="transmembrane region" description="Helical" evidence="2">
    <location>
        <begin position="37"/>
        <end position="61"/>
    </location>
</feature>
<dbReference type="AlphaFoldDB" id="A0A395T5P6"/>
<gene>
    <name evidence="3" type="ORF">FLONG3_2099</name>
</gene>
<dbReference type="STRING" id="694270.A0A395T5P6"/>
<feature type="transmembrane region" description="Helical" evidence="2">
    <location>
        <begin position="73"/>
        <end position="92"/>
    </location>
</feature>
<feature type="transmembrane region" description="Helical" evidence="2">
    <location>
        <begin position="454"/>
        <end position="479"/>
    </location>
</feature>
<dbReference type="Proteomes" id="UP000266234">
    <property type="component" value="Unassembled WGS sequence"/>
</dbReference>
<keyword evidence="2" id="KW-0812">Transmembrane</keyword>
<dbReference type="OrthoDB" id="5357734at2759"/>
<protein>
    <submittedName>
        <fullName evidence="3">Uncharacterized protein</fullName>
    </submittedName>
</protein>
<comment type="caution">
    <text evidence="3">The sequence shown here is derived from an EMBL/GenBank/DDBJ whole genome shotgun (WGS) entry which is preliminary data.</text>
</comment>
<evidence type="ECO:0000256" key="2">
    <source>
        <dbReference type="SAM" id="Phobius"/>
    </source>
</evidence>
<feature type="compositionally biased region" description="Basic and acidic residues" evidence="1">
    <location>
        <begin position="556"/>
        <end position="569"/>
    </location>
</feature>
<name>A0A395T5P6_9HYPO</name>
<keyword evidence="4" id="KW-1185">Reference proteome</keyword>
<feature type="region of interest" description="Disordered" evidence="1">
    <location>
        <begin position="545"/>
        <end position="619"/>
    </location>
</feature>